<dbReference type="InterPro" id="IPR023753">
    <property type="entry name" value="FAD/NAD-binding_dom"/>
</dbReference>
<dbReference type="Pfam" id="PF22366">
    <property type="entry name" value="NDH2_C"/>
    <property type="match status" value="1"/>
</dbReference>
<keyword evidence="4" id="KW-0274">FAD</keyword>
<evidence type="ECO:0000313" key="13">
    <source>
        <dbReference type="Proteomes" id="UP000184108"/>
    </source>
</evidence>
<keyword evidence="9" id="KW-1133">Transmembrane helix</keyword>
<proteinExistence type="inferred from homology"/>
<dbReference type="Gene3D" id="3.50.50.100">
    <property type="match status" value="1"/>
</dbReference>
<dbReference type="RefSeq" id="WP_073174685.1">
    <property type="nucleotide sequence ID" value="NZ_FQVE01000004.1"/>
</dbReference>
<dbReference type="PRINTS" id="PR00368">
    <property type="entry name" value="FADPNR"/>
</dbReference>
<keyword evidence="5" id="KW-0809">Transit peptide</keyword>
<keyword evidence="9" id="KW-0812">Transmembrane</keyword>
<dbReference type="AlphaFoldDB" id="A0A1M5GZ90"/>
<evidence type="ECO:0000256" key="3">
    <source>
        <dbReference type="ARBA" id="ARBA00022630"/>
    </source>
</evidence>
<dbReference type="InterPro" id="IPR045024">
    <property type="entry name" value="NDH-2"/>
</dbReference>
<sequence length="424" mass="47762">MKKHIVIIGGGFAGINFIKAVAKSNEFSITLVDRNNYHFFPPLIYQVATAFIEPSHISYPFRKLFSNYDNVHYYMGSFLSIDTNLQIIETDNGKIVYDHAIFALGTETNFFGLDHVQECALPMKTINEALYIKNHLLLNLEKASRNNDENKAERLQNIVIAGGGPTGVELAGMIAEMGAFVAEKEYPEIELNLSHLYLIDALPSLLAPMSDAAKKTAYDNLKRLGVNILLNVSVKDYVEGNVILSDGRKIKTETLIWTSGVIGREVLGIPETSIGKGRRLLVDEYNRVLGFNNVWALGDICLQLTDKNYPKGHPQLAQVAIQQAKLAAKNFIKLHHQKPLQSFVYKDKGSMAIISKYKAVVDLPKFSYTGFFAWLTWLFIHIIPLTGFRNRVRLALEWFRLFITNNPSIRMILQPGKNGQNNKN</sequence>
<dbReference type="Pfam" id="PF07992">
    <property type="entry name" value="Pyr_redox_2"/>
    <property type="match status" value="1"/>
</dbReference>
<evidence type="ECO:0000256" key="4">
    <source>
        <dbReference type="ARBA" id="ARBA00022827"/>
    </source>
</evidence>
<evidence type="ECO:0000256" key="1">
    <source>
        <dbReference type="ARBA" id="ARBA00005272"/>
    </source>
</evidence>
<reference evidence="13" key="1">
    <citation type="submission" date="2016-11" db="EMBL/GenBank/DDBJ databases">
        <authorList>
            <person name="Varghese N."/>
            <person name="Submissions S."/>
        </authorList>
    </citation>
    <scope>NUCLEOTIDE SEQUENCE [LARGE SCALE GENOMIC DNA]</scope>
    <source>
        <strain evidence="13">YR203</strain>
    </source>
</reference>
<keyword evidence="7" id="KW-0520">NAD</keyword>
<dbReference type="PANTHER" id="PTHR43706:SF47">
    <property type="entry name" value="EXTERNAL NADH-UBIQUINONE OXIDOREDUCTASE 1, MITOCHONDRIAL-RELATED"/>
    <property type="match status" value="1"/>
</dbReference>
<evidence type="ECO:0000313" key="12">
    <source>
        <dbReference type="EMBL" id="SHG09051.1"/>
    </source>
</evidence>
<dbReference type="EMBL" id="FQVE01000004">
    <property type="protein sequence ID" value="SHG09051.1"/>
    <property type="molecule type" value="Genomic_DNA"/>
</dbReference>
<dbReference type="InterPro" id="IPR036188">
    <property type="entry name" value="FAD/NAD-bd_sf"/>
</dbReference>
<dbReference type="InterPro" id="IPR054585">
    <property type="entry name" value="NDH2-like_C"/>
</dbReference>
<gene>
    <name evidence="12" type="ORF">SAMN02787073_3520</name>
</gene>
<keyword evidence="3" id="KW-0285">Flavoprotein</keyword>
<dbReference type="EC" id="1.6.5.9" evidence="2"/>
<feature type="domain" description="External alternative NADH-ubiquinone oxidoreductase-like C-terminal" evidence="11">
    <location>
        <begin position="348"/>
        <end position="403"/>
    </location>
</feature>
<dbReference type="GO" id="GO:0050136">
    <property type="term" value="F:NADH dehydrogenase (quinone) (non-electrogenic) activity"/>
    <property type="evidence" value="ECO:0007669"/>
    <property type="project" value="UniProtKB-EC"/>
</dbReference>
<dbReference type="PRINTS" id="PR00411">
    <property type="entry name" value="PNDRDTASEI"/>
</dbReference>
<evidence type="ECO:0000256" key="9">
    <source>
        <dbReference type="SAM" id="Phobius"/>
    </source>
</evidence>
<feature type="domain" description="FAD/NAD(P)-binding" evidence="10">
    <location>
        <begin position="4"/>
        <end position="324"/>
    </location>
</feature>
<protein>
    <recommendedName>
        <fullName evidence="2">NADH:ubiquinone reductase (non-electrogenic)</fullName>
        <ecNumber evidence="2">1.6.5.9</ecNumber>
    </recommendedName>
</protein>
<evidence type="ECO:0000256" key="7">
    <source>
        <dbReference type="ARBA" id="ARBA00023027"/>
    </source>
</evidence>
<organism evidence="12 13">
    <name type="scientific">Chryseobacterium vrystaatense</name>
    <dbReference type="NCBI Taxonomy" id="307480"/>
    <lineage>
        <taxon>Bacteria</taxon>
        <taxon>Pseudomonadati</taxon>
        <taxon>Bacteroidota</taxon>
        <taxon>Flavobacteriia</taxon>
        <taxon>Flavobacteriales</taxon>
        <taxon>Weeksellaceae</taxon>
        <taxon>Chryseobacterium group</taxon>
        <taxon>Chryseobacterium</taxon>
    </lineage>
</organism>
<feature type="transmembrane region" description="Helical" evidence="9">
    <location>
        <begin position="366"/>
        <end position="388"/>
    </location>
</feature>
<evidence type="ECO:0000256" key="5">
    <source>
        <dbReference type="ARBA" id="ARBA00022946"/>
    </source>
</evidence>
<dbReference type="PANTHER" id="PTHR43706">
    <property type="entry name" value="NADH DEHYDROGENASE"/>
    <property type="match status" value="1"/>
</dbReference>
<name>A0A1M5GZ90_9FLAO</name>
<comment type="catalytic activity">
    <reaction evidence="8">
        <text>a quinone + NADH + H(+) = a quinol + NAD(+)</text>
        <dbReference type="Rhea" id="RHEA:46160"/>
        <dbReference type="ChEBI" id="CHEBI:15378"/>
        <dbReference type="ChEBI" id="CHEBI:24646"/>
        <dbReference type="ChEBI" id="CHEBI:57540"/>
        <dbReference type="ChEBI" id="CHEBI:57945"/>
        <dbReference type="ChEBI" id="CHEBI:132124"/>
        <dbReference type="EC" id="1.6.5.9"/>
    </reaction>
</comment>
<comment type="similarity">
    <text evidence="1">Belongs to the NADH dehydrogenase family.</text>
</comment>
<dbReference type="Proteomes" id="UP000184108">
    <property type="component" value="Unassembled WGS sequence"/>
</dbReference>
<keyword evidence="6" id="KW-0560">Oxidoreductase</keyword>
<evidence type="ECO:0000259" key="11">
    <source>
        <dbReference type="Pfam" id="PF22366"/>
    </source>
</evidence>
<evidence type="ECO:0000256" key="6">
    <source>
        <dbReference type="ARBA" id="ARBA00023002"/>
    </source>
</evidence>
<accession>A0A1M5GZ90</accession>
<evidence type="ECO:0000256" key="8">
    <source>
        <dbReference type="ARBA" id="ARBA00047599"/>
    </source>
</evidence>
<evidence type="ECO:0000256" key="2">
    <source>
        <dbReference type="ARBA" id="ARBA00012637"/>
    </source>
</evidence>
<dbReference type="SUPFAM" id="SSF51905">
    <property type="entry name" value="FAD/NAD(P)-binding domain"/>
    <property type="match status" value="1"/>
</dbReference>
<evidence type="ECO:0000259" key="10">
    <source>
        <dbReference type="Pfam" id="PF07992"/>
    </source>
</evidence>
<keyword evidence="9" id="KW-0472">Membrane</keyword>